<dbReference type="InterPro" id="IPR037483">
    <property type="entry name" value="YjjU-like"/>
</dbReference>
<evidence type="ECO:0000256" key="3">
    <source>
        <dbReference type="ARBA" id="ARBA00023098"/>
    </source>
</evidence>
<keyword evidence="7" id="KW-1185">Reference proteome</keyword>
<gene>
    <name evidence="6" type="ORF">EZI54_12010</name>
</gene>
<dbReference type="InterPro" id="IPR016035">
    <property type="entry name" value="Acyl_Trfase/lysoPLipase"/>
</dbReference>
<dbReference type="InterPro" id="IPR002641">
    <property type="entry name" value="PNPLA_dom"/>
</dbReference>
<evidence type="ECO:0000313" key="7">
    <source>
        <dbReference type="Proteomes" id="UP000313645"/>
    </source>
</evidence>
<dbReference type="SUPFAM" id="SSF52151">
    <property type="entry name" value="FabD/lysophospholipase-like"/>
    <property type="match status" value="1"/>
</dbReference>
<evidence type="ECO:0000313" key="6">
    <source>
        <dbReference type="EMBL" id="TBW55173.1"/>
    </source>
</evidence>
<dbReference type="PROSITE" id="PS51635">
    <property type="entry name" value="PNPLA"/>
    <property type="match status" value="1"/>
</dbReference>
<dbReference type="PANTHER" id="PTHR14226">
    <property type="entry name" value="NEUROPATHY TARGET ESTERASE/SWISS CHEESE D.MELANOGASTER"/>
    <property type="match status" value="1"/>
</dbReference>
<feature type="short sequence motif" description="GXSXG" evidence="4">
    <location>
        <begin position="48"/>
        <end position="52"/>
    </location>
</feature>
<keyword evidence="3 4" id="KW-0443">Lipid metabolism</keyword>
<dbReference type="InterPro" id="IPR050301">
    <property type="entry name" value="NTE"/>
</dbReference>
<feature type="active site" description="Proton acceptor" evidence="4">
    <location>
        <position position="169"/>
    </location>
</feature>
<dbReference type="EMBL" id="SJDL01000017">
    <property type="protein sequence ID" value="TBW55173.1"/>
    <property type="molecule type" value="Genomic_DNA"/>
</dbReference>
<comment type="caution">
    <text evidence="6">The sequence shown here is derived from an EMBL/GenBank/DDBJ whole genome shotgun (WGS) entry which is preliminary data.</text>
</comment>
<accession>A0ABY1ZMD4</accession>
<dbReference type="RefSeq" id="WP_131482129.1">
    <property type="nucleotide sequence ID" value="NZ_SJDL01000017.1"/>
</dbReference>
<evidence type="ECO:0000256" key="1">
    <source>
        <dbReference type="ARBA" id="ARBA00022801"/>
    </source>
</evidence>
<dbReference type="Pfam" id="PF19890">
    <property type="entry name" value="DUF6363"/>
    <property type="match status" value="1"/>
</dbReference>
<keyword evidence="2 4" id="KW-0442">Lipid degradation</keyword>
<dbReference type="Pfam" id="PF01734">
    <property type="entry name" value="Patatin"/>
    <property type="match status" value="1"/>
</dbReference>
<organism evidence="6 7">
    <name type="scientific">Marinobacter halodurans</name>
    <dbReference type="NCBI Taxonomy" id="2528979"/>
    <lineage>
        <taxon>Bacteria</taxon>
        <taxon>Pseudomonadati</taxon>
        <taxon>Pseudomonadota</taxon>
        <taxon>Gammaproteobacteria</taxon>
        <taxon>Pseudomonadales</taxon>
        <taxon>Marinobacteraceae</taxon>
        <taxon>Marinobacter</taxon>
    </lineage>
</organism>
<dbReference type="InterPro" id="IPR045943">
    <property type="entry name" value="DUF6363"/>
</dbReference>
<name>A0ABY1ZMD4_9GAMM</name>
<feature type="active site" description="Nucleophile" evidence="4">
    <location>
        <position position="50"/>
    </location>
</feature>
<evidence type="ECO:0000259" key="5">
    <source>
        <dbReference type="PROSITE" id="PS51635"/>
    </source>
</evidence>
<dbReference type="PANTHER" id="PTHR14226:SF25">
    <property type="entry name" value="PHOSPHOESTERASE"/>
    <property type="match status" value="1"/>
</dbReference>
<dbReference type="Proteomes" id="UP000313645">
    <property type="component" value="Unassembled WGS sequence"/>
</dbReference>
<dbReference type="Gene3D" id="3.40.1090.10">
    <property type="entry name" value="Cytosolic phospholipase A2 catalytic domain"/>
    <property type="match status" value="2"/>
</dbReference>
<feature type="domain" description="PNPLA" evidence="5">
    <location>
        <begin position="16"/>
        <end position="182"/>
    </location>
</feature>
<dbReference type="CDD" id="cd07208">
    <property type="entry name" value="Pat_hypo_Ecoli_yjju_like"/>
    <property type="match status" value="1"/>
</dbReference>
<proteinExistence type="predicted"/>
<sequence>MAENAVSSETPSRQALVVEGGAMRGIFAAGVLDAFLANDHVPWDFTVGVSAGSTNLIGYLAGDFGRNYRVITDHACRPEFINWRRFLRGGHLCDVRWLWQQSFSEVWLNLERFHRQAIPLWVGTTAINSGEPRYYRIDRDNLHDVFTASCSIPVAFRDFPRIDGEPMTDGGIADSIPVRWAYEQGARDITVVLSKPRGFRKKPGRFPGLMRPLFGAHPALYEAIRTRPYRYNATLDFIDHPPDDCRVRVIAPPDEFPVERLTTDPAKLDQGYQQGMRAGSVYLRESGQEKNLAQAC</sequence>
<evidence type="ECO:0000256" key="4">
    <source>
        <dbReference type="PROSITE-ProRule" id="PRU01161"/>
    </source>
</evidence>
<feature type="short sequence motif" description="DGA/G" evidence="4">
    <location>
        <begin position="169"/>
        <end position="171"/>
    </location>
</feature>
<protein>
    <submittedName>
        <fullName evidence="6">Patatin family protein</fullName>
    </submittedName>
</protein>
<comment type="caution">
    <text evidence="4">Lacks conserved residue(s) required for the propagation of feature annotation.</text>
</comment>
<keyword evidence="1 4" id="KW-0378">Hydrolase</keyword>
<evidence type="ECO:0000256" key="2">
    <source>
        <dbReference type="ARBA" id="ARBA00022963"/>
    </source>
</evidence>
<reference evidence="6 7" key="1">
    <citation type="submission" date="2019-02" db="EMBL/GenBank/DDBJ databases">
        <title>Marinobacter halodurans sp. nov., a marine bacterium isolated from sea tidal flat.</title>
        <authorList>
            <person name="Yoo Y."/>
            <person name="Lee D.W."/>
            <person name="Kim B.S."/>
            <person name="Kim J.-J."/>
        </authorList>
    </citation>
    <scope>NUCLEOTIDE SEQUENCE [LARGE SCALE GENOMIC DNA]</scope>
    <source>
        <strain evidence="6 7">YJ-S3-2</strain>
    </source>
</reference>